<dbReference type="GO" id="GO:0015141">
    <property type="term" value="F:succinate transmembrane transporter activity"/>
    <property type="evidence" value="ECO:0007669"/>
    <property type="project" value="UniProtKB-ARBA"/>
</dbReference>
<dbReference type="PROSITE" id="PS01271">
    <property type="entry name" value="NA_SULFATE"/>
    <property type="match status" value="1"/>
</dbReference>
<feature type="region of interest" description="Disordered" evidence="7">
    <location>
        <begin position="50"/>
        <end position="71"/>
    </location>
</feature>
<evidence type="ECO:0000313" key="10">
    <source>
        <dbReference type="Proteomes" id="UP001374579"/>
    </source>
</evidence>
<dbReference type="InterPro" id="IPR031312">
    <property type="entry name" value="Na/sul_symport_CS"/>
</dbReference>
<name>A0AAN9AJB2_9CAEN</name>
<evidence type="ECO:0000256" key="1">
    <source>
        <dbReference type="ARBA" id="ARBA00004141"/>
    </source>
</evidence>
<feature type="compositionally biased region" description="Polar residues" evidence="7">
    <location>
        <begin position="103"/>
        <end position="122"/>
    </location>
</feature>
<evidence type="ECO:0000313" key="9">
    <source>
        <dbReference type="EMBL" id="KAK7087983.1"/>
    </source>
</evidence>
<feature type="transmembrane region" description="Helical" evidence="8">
    <location>
        <begin position="661"/>
        <end position="682"/>
    </location>
</feature>
<evidence type="ECO:0000256" key="6">
    <source>
        <dbReference type="ARBA" id="ARBA00023136"/>
    </source>
</evidence>
<feature type="transmembrane region" description="Helical" evidence="8">
    <location>
        <begin position="305"/>
        <end position="324"/>
    </location>
</feature>
<keyword evidence="5 8" id="KW-1133">Transmembrane helix</keyword>
<feature type="region of interest" description="Disordered" evidence="7">
    <location>
        <begin position="139"/>
        <end position="170"/>
    </location>
</feature>
<evidence type="ECO:0000256" key="7">
    <source>
        <dbReference type="SAM" id="MobiDB-lite"/>
    </source>
</evidence>
<dbReference type="EMBL" id="JBAMIC010004070">
    <property type="protein sequence ID" value="KAK7087983.1"/>
    <property type="molecule type" value="Genomic_DNA"/>
</dbReference>
<feature type="transmembrane region" description="Helical" evidence="8">
    <location>
        <begin position="846"/>
        <end position="867"/>
    </location>
</feature>
<dbReference type="Proteomes" id="UP001374579">
    <property type="component" value="Unassembled WGS sequence"/>
</dbReference>
<keyword evidence="6 8" id="KW-0472">Membrane</keyword>
<feature type="transmembrane region" description="Helical" evidence="8">
    <location>
        <begin position="815"/>
        <end position="840"/>
    </location>
</feature>
<feature type="region of interest" description="Disordered" evidence="7">
    <location>
        <begin position="520"/>
        <end position="541"/>
    </location>
</feature>
<gene>
    <name evidence="9" type="ORF">V1264_021966</name>
</gene>
<feature type="transmembrane region" description="Helical" evidence="8">
    <location>
        <begin position="595"/>
        <end position="617"/>
    </location>
</feature>
<keyword evidence="3" id="KW-0813">Transport</keyword>
<dbReference type="AlphaFoldDB" id="A0AAN9AJB2"/>
<dbReference type="GO" id="GO:0005886">
    <property type="term" value="C:plasma membrane"/>
    <property type="evidence" value="ECO:0007669"/>
    <property type="project" value="TreeGrafter"/>
</dbReference>
<accession>A0AAN9AJB2</accession>
<comment type="subcellular location">
    <subcellularLocation>
        <location evidence="1">Membrane</location>
        <topology evidence="1">Multi-pass membrane protein</topology>
    </subcellularLocation>
</comment>
<evidence type="ECO:0000256" key="2">
    <source>
        <dbReference type="ARBA" id="ARBA00006772"/>
    </source>
</evidence>
<feature type="transmembrane region" description="Helical" evidence="8">
    <location>
        <begin position="752"/>
        <end position="769"/>
    </location>
</feature>
<reference evidence="9 10" key="1">
    <citation type="submission" date="2024-02" db="EMBL/GenBank/DDBJ databases">
        <title>Chromosome-scale genome assembly of the rough periwinkle Littorina saxatilis.</title>
        <authorList>
            <person name="De Jode A."/>
            <person name="Faria R."/>
            <person name="Formenti G."/>
            <person name="Sims Y."/>
            <person name="Smith T.P."/>
            <person name="Tracey A."/>
            <person name="Wood J.M.D."/>
            <person name="Zagrodzka Z.B."/>
            <person name="Johannesson K."/>
            <person name="Butlin R.K."/>
            <person name="Leder E.H."/>
        </authorList>
    </citation>
    <scope>NUCLEOTIDE SEQUENCE [LARGE SCALE GENOMIC DNA]</scope>
    <source>
        <strain evidence="9">Snail1</strain>
        <tissue evidence="9">Muscle</tissue>
    </source>
</reference>
<comment type="caution">
    <text evidence="9">The sequence shown here is derived from an EMBL/GenBank/DDBJ whole genome shotgun (WGS) entry which is preliminary data.</text>
</comment>
<protein>
    <submittedName>
        <fullName evidence="9">Uncharacterized protein</fullName>
    </submittedName>
</protein>
<feature type="transmembrane region" description="Helical" evidence="8">
    <location>
        <begin position="874"/>
        <end position="896"/>
    </location>
</feature>
<feature type="transmembrane region" description="Helical" evidence="8">
    <location>
        <begin position="376"/>
        <end position="400"/>
    </location>
</feature>
<comment type="similarity">
    <text evidence="2">Belongs to the SLC13A/DASS transporter (TC 2.A.47) family. NADC subfamily.</text>
</comment>
<dbReference type="PANTHER" id="PTHR10283:SF82">
    <property type="entry name" value="SOLUTE CARRIER FAMILY 13 MEMBER 2"/>
    <property type="match status" value="1"/>
</dbReference>
<dbReference type="Pfam" id="PF00939">
    <property type="entry name" value="Na_sulph_symp"/>
    <property type="match status" value="1"/>
</dbReference>
<keyword evidence="4 8" id="KW-0812">Transmembrane</keyword>
<dbReference type="PANTHER" id="PTHR10283">
    <property type="entry name" value="SOLUTE CARRIER FAMILY 13 MEMBER"/>
    <property type="match status" value="1"/>
</dbReference>
<feature type="region of interest" description="Disordered" evidence="7">
    <location>
        <begin position="252"/>
        <end position="285"/>
    </location>
</feature>
<evidence type="ECO:0000256" key="4">
    <source>
        <dbReference type="ARBA" id="ARBA00022692"/>
    </source>
</evidence>
<feature type="transmembrane region" description="Helical" evidence="8">
    <location>
        <begin position="702"/>
        <end position="724"/>
    </location>
</feature>
<evidence type="ECO:0000256" key="5">
    <source>
        <dbReference type="ARBA" id="ARBA00022989"/>
    </source>
</evidence>
<feature type="region of interest" description="Disordered" evidence="7">
    <location>
        <begin position="94"/>
        <end position="123"/>
    </location>
</feature>
<feature type="compositionally biased region" description="Basic and acidic residues" evidence="7">
    <location>
        <begin position="520"/>
        <end position="535"/>
    </location>
</feature>
<feature type="transmembrane region" description="Helical" evidence="8">
    <location>
        <begin position="781"/>
        <end position="803"/>
    </location>
</feature>
<dbReference type="CDD" id="cd01115">
    <property type="entry name" value="SLC13_permease"/>
    <property type="match status" value="1"/>
</dbReference>
<keyword evidence="10" id="KW-1185">Reference proteome</keyword>
<feature type="transmembrane region" description="Helical" evidence="8">
    <location>
        <begin position="550"/>
        <end position="575"/>
    </location>
</feature>
<feature type="compositionally biased region" description="Basic and acidic residues" evidence="7">
    <location>
        <begin position="252"/>
        <end position="265"/>
    </location>
</feature>
<feature type="transmembrane region" description="Helical" evidence="8">
    <location>
        <begin position="420"/>
        <end position="437"/>
    </location>
</feature>
<sequence>MGDVDCGTTAVTDSAANAGSHQSSKHISTIDNDVAEEVYNKPDTISNGIFNGDLQTSKHANPTTNSVRSSGVTLDVGTNDIKSAAKDMLGFVSLDRGGRNDQRPATNSNDLNNPGRESSVSDATPGAYFLENTATRPVSAAHSLHKPEDNDVTGENHVVDSFGSSDELLTGRPDTSPAYPVLNPNNSFFNNNDVRNNNKNNTESFDMIPVTASRKDSDLLKGKEVELDDSSVPAKHAITSPTTVDHAIYEEIKQNSSRPEIEKSGASDGIGPHAEGDGSGDGGEGREVVLEEEPMEKNLTPVRQLLSLWYVAVIVLVPIILLPLPLVMNTQEAKCAYVIFVMAIFWVTEAIPIPVTSLIPIFLLPMMGLVTARNTSAAYINDTSILFLGGLTVAIAIEQWNLHRRIALAVLMVVGSEPRWLMLGMMSVTWFLSMWISNTATTAMMLPIVQAVLQQITTAEANDDGSGDGGGEDCQTHRVEHHHVEMSPIVVEVNGTSEQKHTSGKLNRLTHRIRKYTVGFEKKDKQKPEGEREGTPESPKQVSMKQLGKALSLAIAYAANVGGIASLTGTGPNLVLLGQSQIVFEKVGLNTPITFATWLIYGLPLSLILVVIVWIWLQIIFLRCRGGCDCILKRGSAAVTSARNNKVREVIREEFRKLGPISYAEGTIIMFFALLVVLWITRDLGGVGGWGSIFPDGFVSDSTPAILVAVLMFILPSALPDIFFRSRRQGRGPRRPLTALMNWKILHEKMPWSLYLLLGGGFAIAQAAQESGLSLWLGEKLAVFGALDPWLMLFIICYIMTFVTEVTSNTAIATIMMPILAQLSLTLNLNPLFFMFPVAITTSFAFMLPVATPPNAIVFAFGAVRVIDMASTGFILNCLSVPCLMLATVTWGNAFFHFDVLPVEFLQNSTAIPPNVTSV</sequence>
<dbReference type="InterPro" id="IPR001898">
    <property type="entry name" value="SLC13A/DASS"/>
</dbReference>
<proteinExistence type="inferred from homology"/>
<evidence type="ECO:0000256" key="8">
    <source>
        <dbReference type="SAM" id="Phobius"/>
    </source>
</evidence>
<evidence type="ECO:0000256" key="3">
    <source>
        <dbReference type="ARBA" id="ARBA00022448"/>
    </source>
</evidence>
<organism evidence="9 10">
    <name type="scientific">Littorina saxatilis</name>
    <dbReference type="NCBI Taxonomy" id="31220"/>
    <lineage>
        <taxon>Eukaryota</taxon>
        <taxon>Metazoa</taxon>
        <taxon>Spiralia</taxon>
        <taxon>Lophotrochozoa</taxon>
        <taxon>Mollusca</taxon>
        <taxon>Gastropoda</taxon>
        <taxon>Caenogastropoda</taxon>
        <taxon>Littorinimorpha</taxon>
        <taxon>Littorinoidea</taxon>
        <taxon>Littorinidae</taxon>
        <taxon>Littorina</taxon>
    </lineage>
</organism>
<feature type="transmembrane region" description="Helical" evidence="8">
    <location>
        <begin position="336"/>
        <end position="364"/>
    </location>
</feature>